<accession>A0A8H8D640</accession>
<protein>
    <submittedName>
        <fullName evidence="2">Uncharacterized protein</fullName>
    </submittedName>
</protein>
<organism evidence="2 3">
    <name type="scientific">Ajellomyces capsulatus</name>
    <name type="common">Darling's disease fungus</name>
    <name type="synonym">Histoplasma capsulatum</name>
    <dbReference type="NCBI Taxonomy" id="5037"/>
    <lineage>
        <taxon>Eukaryota</taxon>
        <taxon>Fungi</taxon>
        <taxon>Dikarya</taxon>
        <taxon>Ascomycota</taxon>
        <taxon>Pezizomycotina</taxon>
        <taxon>Eurotiomycetes</taxon>
        <taxon>Eurotiomycetidae</taxon>
        <taxon>Onygenales</taxon>
        <taxon>Ajellomycetaceae</taxon>
        <taxon>Histoplasma</taxon>
    </lineage>
</organism>
<proteinExistence type="predicted"/>
<name>A0A8H8D640_AJECA</name>
<reference evidence="2 3" key="1">
    <citation type="submission" date="2021-01" db="EMBL/GenBank/DDBJ databases">
        <title>Chromosome-level genome assembly of a human fungal pathogen reveals clustering of transcriptionally co-regulated genes.</title>
        <authorList>
            <person name="Voorhies M."/>
            <person name="Cohen S."/>
            <person name="Shea T.P."/>
            <person name="Petrus S."/>
            <person name="Munoz J.F."/>
            <person name="Poplawski S."/>
            <person name="Goldman W.E."/>
            <person name="Michael T."/>
            <person name="Cuomo C.A."/>
            <person name="Sil A."/>
            <person name="Beyhan S."/>
        </authorList>
    </citation>
    <scope>NUCLEOTIDE SEQUENCE [LARGE SCALE GENOMIC DNA]</scope>
    <source>
        <strain evidence="2 3">G184AR</strain>
    </source>
</reference>
<dbReference type="VEuPathDB" id="FungiDB:I7I52_01245"/>
<feature type="compositionally biased region" description="Basic residues" evidence="1">
    <location>
        <begin position="76"/>
        <end position="98"/>
    </location>
</feature>
<evidence type="ECO:0000313" key="3">
    <source>
        <dbReference type="Proteomes" id="UP000670092"/>
    </source>
</evidence>
<sequence length="105" mass="12369">MISIPPVWQELSWKMGDGFEVLREHHICRYIISLQFSASAMSNGDSIGSHPLLHAQVVMPHVHALAATIHHDNDHRHHHRHHHHHHHHHHHPHPQHQHYHIEIIS</sequence>
<evidence type="ECO:0000313" key="2">
    <source>
        <dbReference type="EMBL" id="KAG5303290.1"/>
    </source>
</evidence>
<dbReference type="Proteomes" id="UP000670092">
    <property type="component" value="Unassembled WGS sequence"/>
</dbReference>
<comment type="caution">
    <text evidence="2">The sequence shown here is derived from an EMBL/GenBank/DDBJ whole genome shotgun (WGS) entry which is preliminary data.</text>
</comment>
<feature type="region of interest" description="Disordered" evidence="1">
    <location>
        <begin position="74"/>
        <end position="105"/>
    </location>
</feature>
<evidence type="ECO:0000256" key="1">
    <source>
        <dbReference type="SAM" id="MobiDB-lite"/>
    </source>
</evidence>
<gene>
    <name evidence="2" type="ORF">I7I52_01245</name>
</gene>
<dbReference type="AlphaFoldDB" id="A0A8H8D640"/>
<dbReference type="EMBL" id="JAEVHI010000001">
    <property type="protein sequence ID" value="KAG5303290.1"/>
    <property type="molecule type" value="Genomic_DNA"/>
</dbReference>